<feature type="non-terminal residue" evidence="2">
    <location>
        <position position="172"/>
    </location>
</feature>
<comment type="caution">
    <text evidence="2">The sequence shown here is derived from an EMBL/GenBank/DDBJ whole genome shotgun (WGS) entry which is preliminary data.</text>
</comment>
<proteinExistence type="predicted"/>
<gene>
    <name evidence="2" type="ORF">DAT39_022655</name>
</gene>
<dbReference type="InterPro" id="IPR001304">
    <property type="entry name" value="C-type_lectin-like"/>
</dbReference>
<organism evidence="2 3">
    <name type="scientific">Clarias magur</name>
    <name type="common">Asian catfish</name>
    <name type="synonym">Macropteronotus magur</name>
    <dbReference type="NCBI Taxonomy" id="1594786"/>
    <lineage>
        <taxon>Eukaryota</taxon>
        <taxon>Metazoa</taxon>
        <taxon>Chordata</taxon>
        <taxon>Craniata</taxon>
        <taxon>Vertebrata</taxon>
        <taxon>Euteleostomi</taxon>
        <taxon>Actinopterygii</taxon>
        <taxon>Neopterygii</taxon>
        <taxon>Teleostei</taxon>
        <taxon>Ostariophysi</taxon>
        <taxon>Siluriformes</taxon>
        <taxon>Clariidae</taxon>
        <taxon>Clarias</taxon>
    </lineage>
</organism>
<dbReference type="SUPFAM" id="SSF56436">
    <property type="entry name" value="C-type lectin-like"/>
    <property type="match status" value="1"/>
</dbReference>
<dbReference type="SMART" id="SM00034">
    <property type="entry name" value="CLECT"/>
    <property type="match status" value="1"/>
</dbReference>
<name>A0A8J4T295_CLAMG</name>
<keyword evidence="3" id="KW-1185">Reference proteome</keyword>
<evidence type="ECO:0000259" key="1">
    <source>
        <dbReference type="PROSITE" id="PS50041"/>
    </source>
</evidence>
<dbReference type="OrthoDB" id="6369810at2759"/>
<dbReference type="Gene3D" id="3.10.100.10">
    <property type="entry name" value="Mannose-Binding Protein A, subunit A"/>
    <property type="match status" value="1"/>
</dbReference>
<dbReference type="AlphaFoldDB" id="A0A8J4T295"/>
<reference evidence="2" key="1">
    <citation type="submission" date="2020-07" db="EMBL/GenBank/DDBJ databases">
        <title>Clarias magur genome sequencing, assembly and annotation.</title>
        <authorList>
            <person name="Kushwaha B."/>
            <person name="Kumar R."/>
            <person name="Das P."/>
            <person name="Joshi C.G."/>
            <person name="Kumar D."/>
            <person name="Nagpure N.S."/>
            <person name="Pandey M."/>
            <person name="Agarwal S."/>
            <person name="Srivastava S."/>
            <person name="Singh M."/>
            <person name="Sahoo L."/>
            <person name="Jayasankar P."/>
            <person name="Meher P.K."/>
            <person name="Koringa P.G."/>
            <person name="Iquebal M.A."/>
            <person name="Das S.P."/>
            <person name="Bit A."/>
            <person name="Patnaik S."/>
            <person name="Patel N."/>
            <person name="Shah T.M."/>
            <person name="Hinsu A."/>
            <person name="Jena J.K."/>
        </authorList>
    </citation>
    <scope>NUCLEOTIDE SEQUENCE</scope>
    <source>
        <strain evidence="2">CIFAMagur01</strain>
        <tissue evidence="2">Testis</tissue>
    </source>
</reference>
<feature type="non-terminal residue" evidence="2">
    <location>
        <position position="1"/>
    </location>
</feature>
<sequence length="172" mass="19480">LEDFCLYASSFRCTLSRSCQRLVSHPCLLLLRYTNNSRYILVSTSMPWSEAQSYCRLYHTDLASVGNQSENDVLLAMSSWGAWFGLFRDSWKWSDNTKFTDITWMSGKPDNALGHENCVSVTNGDASDQLCTDVNPFFCYSIITGQQQFLRVKVQSSQDVNDPAVKAAMLNK</sequence>
<evidence type="ECO:0000313" key="2">
    <source>
        <dbReference type="EMBL" id="KAF5885766.1"/>
    </source>
</evidence>
<dbReference type="Proteomes" id="UP000727407">
    <property type="component" value="Unassembled WGS sequence"/>
</dbReference>
<dbReference type="PROSITE" id="PS50041">
    <property type="entry name" value="C_TYPE_LECTIN_2"/>
    <property type="match status" value="1"/>
</dbReference>
<accession>A0A8J4T295</accession>
<dbReference type="PANTHER" id="PTHR45784:SF3">
    <property type="entry name" value="C-TYPE LECTIN DOMAIN FAMILY 4 MEMBER K-LIKE-RELATED"/>
    <property type="match status" value="1"/>
</dbReference>
<dbReference type="EMBL" id="QNUK01001221">
    <property type="protein sequence ID" value="KAF5885766.1"/>
    <property type="molecule type" value="Genomic_DNA"/>
</dbReference>
<dbReference type="Pfam" id="PF00059">
    <property type="entry name" value="Lectin_C"/>
    <property type="match status" value="1"/>
</dbReference>
<protein>
    <submittedName>
        <fullName evidence="2">Putative C-type lectin domain family 20 member A isoform X1</fullName>
    </submittedName>
</protein>
<dbReference type="InterPro" id="IPR016187">
    <property type="entry name" value="CTDL_fold"/>
</dbReference>
<evidence type="ECO:0000313" key="3">
    <source>
        <dbReference type="Proteomes" id="UP000727407"/>
    </source>
</evidence>
<dbReference type="PANTHER" id="PTHR45784">
    <property type="entry name" value="C-TYPE LECTIN DOMAIN FAMILY 20 MEMBER A-RELATED"/>
    <property type="match status" value="1"/>
</dbReference>
<dbReference type="InterPro" id="IPR016186">
    <property type="entry name" value="C-type_lectin-like/link_sf"/>
</dbReference>
<feature type="domain" description="C-type lectin" evidence="1">
    <location>
        <begin position="34"/>
        <end position="140"/>
    </location>
</feature>